<dbReference type="PANTHER" id="PTHR12993:SF30">
    <property type="entry name" value="N-ACETYL-ALPHA-D-GLUCOSAMINYL L-MALATE DEACETYLASE 1"/>
    <property type="match status" value="1"/>
</dbReference>
<feature type="chain" id="PRO_5002666887" description="GlcNAc-PI de-N-acetylase family protein" evidence="1">
    <location>
        <begin position="20"/>
        <end position="295"/>
    </location>
</feature>
<accession>A4BX49</accession>
<dbReference type="PANTHER" id="PTHR12993">
    <property type="entry name" value="N-ACETYLGLUCOSAMINYL-PHOSPHATIDYLINOSITOL DE-N-ACETYLASE-RELATED"/>
    <property type="match status" value="1"/>
</dbReference>
<dbReference type="RefSeq" id="WP_004569338.1">
    <property type="nucleotide sequence ID" value="NZ_CH724148.1"/>
</dbReference>
<keyword evidence="3" id="KW-1185">Reference proteome</keyword>
<name>A4BX49_9FLAO</name>
<sequence>MKKLILLVLLINTGGFLGAQNNQIKPLKIIAFGAHPDDCDAKFGGTAALYAKMGHKVKFVSLTNGDAGHQSEGGGFLGKRRRAEAQKAAEILNITYDVLDNHDGELIPTLHVRHQVIRKIREWDADIVLGLRPNDYHPDHRNAGIAVQDAAYLVIVPNVTPDTPPLKKNPVFLYMKDHFKKPYPFSKDIAIVIDAVVDQKIAALAAHDSQMFEWLPWVSGVKEKEIPTSKEDRLAWLKKKYAKKTIWDKEELDVLKKWYPNSKNILPKHAEFFEICEYGKQPNTKEIKRLFPMLK</sequence>
<proteinExistence type="predicted"/>
<evidence type="ECO:0008006" key="4">
    <source>
        <dbReference type="Google" id="ProtNLM"/>
    </source>
</evidence>
<comment type="caution">
    <text evidence="2">The sequence shown here is derived from an EMBL/GenBank/DDBJ whole genome shotgun (WGS) entry which is preliminary data.</text>
</comment>
<gene>
    <name evidence="2" type="ORF">PI23P_03562</name>
</gene>
<evidence type="ECO:0000313" key="3">
    <source>
        <dbReference type="Proteomes" id="UP000003053"/>
    </source>
</evidence>
<dbReference type="Proteomes" id="UP000003053">
    <property type="component" value="Unassembled WGS sequence"/>
</dbReference>
<evidence type="ECO:0000313" key="2">
    <source>
        <dbReference type="EMBL" id="EAR13540.1"/>
    </source>
</evidence>
<organism evidence="2 3">
    <name type="scientific">Polaribacter irgensii 23-P</name>
    <dbReference type="NCBI Taxonomy" id="313594"/>
    <lineage>
        <taxon>Bacteria</taxon>
        <taxon>Pseudomonadati</taxon>
        <taxon>Bacteroidota</taxon>
        <taxon>Flavobacteriia</taxon>
        <taxon>Flavobacteriales</taxon>
        <taxon>Flavobacteriaceae</taxon>
    </lineage>
</organism>
<dbReference type="HOGENOM" id="CLU_049311_3_0_10"/>
<dbReference type="Gene3D" id="3.40.50.10320">
    <property type="entry name" value="LmbE-like"/>
    <property type="match status" value="1"/>
</dbReference>
<feature type="signal peptide" evidence="1">
    <location>
        <begin position="1"/>
        <end position="19"/>
    </location>
</feature>
<protein>
    <recommendedName>
        <fullName evidence="4">GlcNAc-PI de-N-acetylase family protein</fullName>
    </recommendedName>
</protein>
<dbReference type="STRING" id="313594.PI23P_03562"/>
<dbReference type="AlphaFoldDB" id="A4BX49"/>
<dbReference type="InterPro" id="IPR003737">
    <property type="entry name" value="GlcNAc_PI_deacetylase-related"/>
</dbReference>
<dbReference type="Pfam" id="PF02585">
    <property type="entry name" value="PIG-L"/>
    <property type="match status" value="1"/>
</dbReference>
<dbReference type="InterPro" id="IPR024078">
    <property type="entry name" value="LmbE-like_dom_sf"/>
</dbReference>
<dbReference type="SUPFAM" id="SSF102588">
    <property type="entry name" value="LmbE-like"/>
    <property type="match status" value="1"/>
</dbReference>
<dbReference type="GO" id="GO:0016811">
    <property type="term" value="F:hydrolase activity, acting on carbon-nitrogen (but not peptide) bonds, in linear amides"/>
    <property type="evidence" value="ECO:0007669"/>
    <property type="project" value="TreeGrafter"/>
</dbReference>
<dbReference type="EMBL" id="AAOG01000001">
    <property type="protein sequence ID" value="EAR13540.1"/>
    <property type="molecule type" value="Genomic_DNA"/>
</dbReference>
<evidence type="ECO:0000256" key="1">
    <source>
        <dbReference type="SAM" id="SignalP"/>
    </source>
</evidence>
<dbReference type="OrthoDB" id="9790023at2"/>
<reference evidence="2 3" key="1">
    <citation type="submission" date="2006-02" db="EMBL/GenBank/DDBJ databases">
        <authorList>
            <person name="Murray A."/>
            <person name="Staley J."/>
            <person name="Ferriera S."/>
            <person name="Johnson J."/>
            <person name="Kravitz S."/>
            <person name="Halpern A."/>
            <person name="Remington K."/>
            <person name="Beeson K."/>
            <person name="Tran B."/>
            <person name="Rogers Y.-H."/>
            <person name="Friedman R."/>
            <person name="Venter J.C."/>
        </authorList>
    </citation>
    <scope>NUCLEOTIDE SEQUENCE [LARGE SCALE GENOMIC DNA]</scope>
    <source>
        <strain evidence="2 3">23-P</strain>
    </source>
</reference>
<dbReference type="eggNOG" id="COG2120">
    <property type="taxonomic scope" value="Bacteria"/>
</dbReference>
<keyword evidence="1" id="KW-0732">Signal</keyword>